<name>A0A507EIL9_9FUNG</name>
<reference evidence="1 2" key="1">
    <citation type="journal article" date="2019" name="Sci. Rep.">
        <title>Comparative genomics of chytrid fungi reveal insights into the obligate biotrophic and pathogenic lifestyle of Synchytrium endobioticum.</title>
        <authorList>
            <person name="van de Vossenberg B.T.L.H."/>
            <person name="Warris S."/>
            <person name="Nguyen H.D.T."/>
            <person name="van Gent-Pelzer M.P.E."/>
            <person name="Joly D.L."/>
            <person name="van de Geest H.C."/>
            <person name="Bonants P.J.M."/>
            <person name="Smith D.S."/>
            <person name="Levesque C.A."/>
            <person name="van der Lee T.A.J."/>
        </authorList>
    </citation>
    <scope>NUCLEOTIDE SEQUENCE [LARGE SCALE GENOMIC DNA]</scope>
    <source>
        <strain evidence="1 2">CBS 675.73</strain>
    </source>
</reference>
<dbReference type="EMBL" id="QEAP01000594">
    <property type="protein sequence ID" value="TPX63641.1"/>
    <property type="molecule type" value="Genomic_DNA"/>
</dbReference>
<sequence length="744" mass="84205">MTSLPTSEPTNRAFWVQYQTNQPVQIRTHQFIHKTGLWVQTLFNVADIIGAVQALPASPFAAVYAADITLHAVVDGPALKVNLPLTSLSTGTLIIKSKSDIDPPARRPSDQILVDHSLNLQNTEHVLNFLQHKIDALAPYNPEKPYHATFSDNCLEFRLDRRQTTYSLDDTDNIKVLVSVSGSGKTRQLLELLHGQFGFYFVVSRQLEDFGSGDLAKCYAYSADHPKRADYFIQLLYFVRGFVCSYLLDLGYNTPAKILLAQLHPMVFFGRDLFSELYDSLAARTFVNIGQSTERIKQLFDFVAIDEIQQSLEGEQIFPLSGKHRPFFSPLVYFSKHMGRFPKFIVCGTGINFDLLTELLISGAMKAEQFTAYDVISDLKPLDKGEAESYIRQMLSEHDIDKGKIDEVVDLVCPNPLFLGRGRFIAFILDSVLRGDTIDLAIGKFVGTLSKPESPLFPLRFYLEDLRLKRNSFLKVLEGEMFGSIVRRGLIQYLMTGRAKLLVKGQMGSDTVRYGLGFCDVSDGLIETVELKELAIVECLRHLVLVSELVPDICIQMAMCPHPQMVGYVLEYLVGYALVAGLDKDKAKMLKSTHGNLARYLKSSEEDQILFPDHCCGPDVVYKYQGTVYIVQVKFVDEITKQERLNACHTTDPERFYWNKKSGSVMQAHLKKHKAILKELKMFKCKRIVFLHTSTTPTTGMKGVEIVNQALRPDFFDDDVWGMLNTLRQGFQERKSDRVLSEQE</sequence>
<dbReference type="PANTHER" id="PTHR33211">
    <property type="entry name" value="EXPRESSED PROTEIN"/>
    <property type="match status" value="1"/>
</dbReference>
<protein>
    <submittedName>
        <fullName evidence="1">Uncharacterized protein</fullName>
    </submittedName>
</protein>
<dbReference type="AlphaFoldDB" id="A0A507EIL9"/>
<dbReference type="Proteomes" id="UP000320333">
    <property type="component" value="Unassembled WGS sequence"/>
</dbReference>
<dbReference type="OrthoDB" id="2099309at2759"/>
<dbReference type="PANTHER" id="PTHR33211:SF107">
    <property type="entry name" value="NON-SPECIFIC SERINE_THREONINE PROTEIN KINASE"/>
    <property type="match status" value="1"/>
</dbReference>
<comment type="caution">
    <text evidence="1">The sequence shown here is derived from an EMBL/GenBank/DDBJ whole genome shotgun (WGS) entry which is preliminary data.</text>
</comment>
<keyword evidence="2" id="KW-1185">Reference proteome</keyword>
<proteinExistence type="predicted"/>
<dbReference type="SUPFAM" id="SSF52540">
    <property type="entry name" value="P-loop containing nucleoside triphosphate hydrolases"/>
    <property type="match status" value="1"/>
</dbReference>
<accession>A0A507EIL9</accession>
<gene>
    <name evidence="1" type="ORF">CcCBS67573_g08624</name>
</gene>
<dbReference type="InterPro" id="IPR027417">
    <property type="entry name" value="P-loop_NTPase"/>
</dbReference>
<evidence type="ECO:0000313" key="2">
    <source>
        <dbReference type="Proteomes" id="UP000320333"/>
    </source>
</evidence>
<organism evidence="1 2">
    <name type="scientific">Chytriomyces confervae</name>
    <dbReference type="NCBI Taxonomy" id="246404"/>
    <lineage>
        <taxon>Eukaryota</taxon>
        <taxon>Fungi</taxon>
        <taxon>Fungi incertae sedis</taxon>
        <taxon>Chytridiomycota</taxon>
        <taxon>Chytridiomycota incertae sedis</taxon>
        <taxon>Chytridiomycetes</taxon>
        <taxon>Chytridiales</taxon>
        <taxon>Chytriomycetaceae</taxon>
        <taxon>Chytriomyces</taxon>
    </lineage>
</organism>
<evidence type="ECO:0000313" key="1">
    <source>
        <dbReference type="EMBL" id="TPX63641.1"/>
    </source>
</evidence>